<dbReference type="EMBL" id="MGAL01000024">
    <property type="protein sequence ID" value="OGK48027.1"/>
    <property type="molecule type" value="Genomic_DNA"/>
</dbReference>
<gene>
    <name evidence="1" type="ORF">A3A93_04490</name>
</gene>
<reference evidence="1 2" key="1">
    <citation type="journal article" date="2016" name="Nat. Commun.">
        <title>Thousands of microbial genomes shed light on interconnected biogeochemical processes in an aquifer system.</title>
        <authorList>
            <person name="Anantharaman K."/>
            <person name="Brown C.T."/>
            <person name="Hug L.A."/>
            <person name="Sharon I."/>
            <person name="Castelle C.J."/>
            <person name="Probst A.J."/>
            <person name="Thomas B.C."/>
            <person name="Singh A."/>
            <person name="Wilkins M.J."/>
            <person name="Karaoz U."/>
            <person name="Brodie E.L."/>
            <person name="Williams K.H."/>
            <person name="Hubbard S.S."/>
            <person name="Banfield J.F."/>
        </authorList>
    </citation>
    <scope>NUCLEOTIDE SEQUENCE [LARGE SCALE GENOMIC DNA]</scope>
</reference>
<dbReference type="Gene3D" id="3.10.450.620">
    <property type="entry name" value="JHP933, nucleotidyltransferase-like core domain"/>
    <property type="match status" value="1"/>
</dbReference>
<dbReference type="Pfam" id="PF08843">
    <property type="entry name" value="AbiEii"/>
    <property type="match status" value="1"/>
</dbReference>
<dbReference type="AlphaFoldDB" id="A0A1F7IXD8"/>
<sequence>MAKGLLFKGGTALKIVFNSPRYSEDLDFSIVDLTNKEIEDMMVEVLFQLEKMNFQTGIKESKETSGGYLADLRVRMEGESIGIAIQASRRKIKDRKPDVTLIENSYIPPAKPLADYSGF</sequence>
<evidence type="ECO:0000313" key="1">
    <source>
        <dbReference type="EMBL" id="OGK48027.1"/>
    </source>
</evidence>
<dbReference type="InterPro" id="IPR014942">
    <property type="entry name" value="AbiEii"/>
</dbReference>
<evidence type="ECO:0008006" key="3">
    <source>
        <dbReference type="Google" id="ProtNLM"/>
    </source>
</evidence>
<proteinExistence type="predicted"/>
<name>A0A1F7IXD8_9BACT</name>
<dbReference type="STRING" id="1802061.A3A93_04490"/>
<dbReference type="Proteomes" id="UP000177141">
    <property type="component" value="Unassembled WGS sequence"/>
</dbReference>
<protein>
    <recommendedName>
        <fullName evidence="3">Nucleotidyl transferase AbiEii/AbiGii toxin family protein</fullName>
    </recommendedName>
</protein>
<evidence type="ECO:0000313" key="2">
    <source>
        <dbReference type="Proteomes" id="UP000177141"/>
    </source>
</evidence>
<accession>A0A1F7IXD8</accession>
<organism evidence="1 2">
    <name type="scientific">Candidatus Roizmanbacteria bacterium RIFCSPLOWO2_01_FULL_38_12</name>
    <dbReference type="NCBI Taxonomy" id="1802061"/>
    <lineage>
        <taxon>Bacteria</taxon>
        <taxon>Candidatus Roizmaniibacteriota</taxon>
    </lineage>
</organism>
<comment type="caution">
    <text evidence="1">The sequence shown here is derived from an EMBL/GenBank/DDBJ whole genome shotgun (WGS) entry which is preliminary data.</text>
</comment>